<gene>
    <name evidence="2" type="ORF">Salat_2528600</name>
</gene>
<sequence>MQARIAIRLRSKKGTLPPNVAPLTDSSQPRASSAPRGRSFGNLGDSSPHLDPVPAVSPVPATSPLLAPPIAAIEIASGDTYEAGEEVDSAARTQPYTAKSPCEKAKSKGKEVAEGPSEPKKRKRKHNSSRSSRSNKHRRCSYWRREKLASDEMRSEAEKKLEDSENSRAVVAERVKQLEAQLEDLTFRSRIEGDTARTVALEVGKKKGVSAGCEAGKVEGLLAGRDASLASEMHKAFVKQTRLQGARDFLKSPAFQVAVKIKATNFLDQGFERCKSQVRKLKGFAEGFDLSCLS</sequence>
<feature type="compositionally biased region" description="Low complexity" evidence="1">
    <location>
        <begin position="52"/>
        <end position="64"/>
    </location>
</feature>
<evidence type="ECO:0000313" key="2">
    <source>
        <dbReference type="EMBL" id="KAK4417031.1"/>
    </source>
</evidence>
<reference evidence="2" key="2">
    <citation type="journal article" date="2024" name="Plant">
        <title>Genomic evolution and insights into agronomic trait innovations of Sesamum species.</title>
        <authorList>
            <person name="Miao H."/>
            <person name="Wang L."/>
            <person name="Qu L."/>
            <person name="Liu H."/>
            <person name="Sun Y."/>
            <person name="Le M."/>
            <person name="Wang Q."/>
            <person name="Wei S."/>
            <person name="Zheng Y."/>
            <person name="Lin W."/>
            <person name="Duan Y."/>
            <person name="Cao H."/>
            <person name="Xiong S."/>
            <person name="Wang X."/>
            <person name="Wei L."/>
            <person name="Li C."/>
            <person name="Ma Q."/>
            <person name="Ju M."/>
            <person name="Zhao R."/>
            <person name="Li G."/>
            <person name="Mu C."/>
            <person name="Tian Q."/>
            <person name="Mei H."/>
            <person name="Zhang T."/>
            <person name="Gao T."/>
            <person name="Zhang H."/>
        </authorList>
    </citation>
    <scope>NUCLEOTIDE SEQUENCE</scope>
    <source>
        <strain evidence="2">3651</strain>
    </source>
</reference>
<dbReference type="EMBL" id="JACGWO010000010">
    <property type="protein sequence ID" value="KAK4417031.1"/>
    <property type="molecule type" value="Genomic_DNA"/>
</dbReference>
<keyword evidence="3" id="KW-1185">Reference proteome</keyword>
<proteinExistence type="predicted"/>
<comment type="caution">
    <text evidence="2">The sequence shown here is derived from an EMBL/GenBank/DDBJ whole genome shotgun (WGS) entry which is preliminary data.</text>
</comment>
<feature type="region of interest" description="Disordered" evidence="1">
    <location>
        <begin position="81"/>
        <end position="164"/>
    </location>
</feature>
<feature type="compositionally biased region" description="Basic and acidic residues" evidence="1">
    <location>
        <begin position="101"/>
        <end position="119"/>
    </location>
</feature>
<feature type="compositionally biased region" description="Basic and acidic residues" evidence="1">
    <location>
        <begin position="143"/>
        <end position="164"/>
    </location>
</feature>
<reference evidence="2" key="1">
    <citation type="submission" date="2020-06" db="EMBL/GenBank/DDBJ databases">
        <authorList>
            <person name="Li T."/>
            <person name="Hu X."/>
            <person name="Zhang T."/>
            <person name="Song X."/>
            <person name="Zhang H."/>
            <person name="Dai N."/>
            <person name="Sheng W."/>
            <person name="Hou X."/>
            <person name="Wei L."/>
        </authorList>
    </citation>
    <scope>NUCLEOTIDE SEQUENCE</scope>
    <source>
        <strain evidence="2">3651</strain>
        <tissue evidence="2">Leaf</tissue>
    </source>
</reference>
<feature type="compositionally biased region" description="Basic residues" evidence="1">
    <location>
        <begin position="120"/>
        <end position="142"/>
    </location>
</feature>
<protein>
    <submittedName>
        <fullName evidence="2">Uncharacterized protein</fullName>
    </submittedName>
</protein>
<accession>A0AAE1XSW3</accession>
<organism evidence="2 3">
    <name type="scientific">Sesamum alatum</name>
    <dbReference type="NCBI Taxonomy" id="300844"/>
    <lineage>
        <taxon>Eukaryota</taxon>
        <taxon>Viridiplantae</taxon>
        <taxon>Streptophyta</taxon>
        <taxon>Embryophyta</taxon>
        <taxon>Tracheophyta</taxon>
        <taxon>Spermatophyta</taxon>
        <taxon>Magnoliopsida</taxon>
        <taxon>eudicotyledons</taxon>
        <taxon>Gunneridae</taxon>
        <taxon>Pentapetalae</taxon>
        <taxon>asterids</taxon>
        <taxon>lamiids</taxon>
        <taxon>Lamiales</taxon>
        <taxon>Pedaliaceae</taxon>
        <taxon>Sesamum</taxon>
    </lineage>
</organism>
<name>A0AAE1XSW3_9LAMI</name>
<evidence type="ECO:0000313" key="3">
    <source>
        <dbReference type="Proteomes" id="UP001293254"/>
    </source>
</evidence>
<evidence type="ECO:0000256" key="1">
    <source>
        <dbReference type="SAM" id="MobiDB-lite"/>
    </source>
</evidence>
<dbReference type="AlphaFoldDB" id="A0AAE1XSW3"/>
<feature type="region of interest" description="Disordered" evidence="1">
    <location>
        <begin position="1"/>
        <end position="64"/>
    </location>
</feature>
<dbReference type="Proteomes" id="UP001293254">
    <property type="component" value="Unassembled WGS sequence"/>
</dbReference>